<dbReference type="PROSITE" id="PS50109">
    <property type="entry name" value="HIS_KIN"/>
    <property type="match status" value="1"/>
</dbReference>
<dbReference type="PANTHER" id="PTHR43711">
    <property type="entry name" value="TWO-COMPONENT HISTIDINE KINASE"/>
    <property type="match status" value="1"/>
</dbReference>
<dbReference type="EC" id="2.7.13.3" evidence="4"/>
<evidence type="ECO:0000256" key="3">
    <source>
        <dbReference type="ARBA" id="ARBA00004236"/>
    </source>
</evidence>
<comment type="subcellular location">
    <subcellularLocation>
        <location evidence="3">Cell membrane</location>
    </subcellularLocation>
</comment>
<comment type="catalytic activity">
    <reaction evidence="1">
        <text>ATP + protein L-histidine = ADP + protein N-phospho-L-histidine.</text>
        <dbReference type="EC" id="2.7.13.3"/>
    </reaction>
</comment>
<evidence type="ECO:0000256" key="4">
    <source>
        <dbReference type="ARBA" id="ARBA00012438"/>
    </source>
</evidence>
<evidence type="ECO:0000256" key="5">
    <source>
        <dbReference type="ARBA" id="ARBA00022553"/>
    </source>
</evidence>
<dbReference type="Gene3D" id="3.30.450.20">
    <property type="entry name" value="PAS domain"/>
    <property type="match status" value="1"/>
</dbReference>
<evidence type="ECO:0000256" key="11">
    <source>
        <dbReference type="SAM" id="Phobius"/>
    </source>
</evidence>
<feature type="domain" description="Histidine kinase" evidence="12">
    <location>
        <begin position="454"/>
        <end position="673"/>
    </location>
</feature>
<dbReference type="PROSITE" id="PS50113">
    <property type="entry name" value="PAC"/>
    <property type="match status" value="1"/>
</dbReference>
<evidence type="ECO:0000313" key="15">
    <source>
        <dbReference type="EMBL" id="MVQ51093.1"/>
    </source>
</evidence>
<gene>
    <name evidence="15" type="ORF">GON03_18070</name>
</gene>
<dbReference type="InterPro" id="IPR003661">
    <property type="entry name" value="HisK_dim/P_dom"/>
</dbReference>
<evidence type="ECO:0000256" key="1">
    <source>
        <dbReference type="ARBA" id="ARBA00000085"/>
    </source>
</evidence>
<keyword evidence="9 11" id="KW-0472">Membrane</keyword>
<dbReference type="SUPFAM" id="SSF55874">
    <property type="entry name" value="ATPase domain of HSP90 chaperone/DNA topoisomerase II/histidine kinase"/>
    <property type="match status" value="1"/>
</dbReference>
<sequence length="673" mass="71667">MRGRIGESWMPAAGLLAAAAVFGALAVYGSPEGGYAIGIWPVALALAPLLVTTRPPTPVVLVLVGLIAFGTIWTDRPADVALGLALGIVVETWVVFHILTGGVRRRPDLYSVAELARYIVASTVGFLVIGAVALLTSLVTGWGTPWLFALAVGCSSLASQLAVTPFFCRLRPHTGVAPAYERASQWLLLITLTPIIFLLDDFPAMVFMLLPVLAWGALRSGAYEAIAQLFLTLGIAIALTTRGNGPFAHVDARYGLPVDVQNILLSVFIIDCALVVVPFVLSVGDQLEYARQVAAERDRVQSIVNGTTGVAIIGSDPDARITLFNPGAERLLGYAAEEVLGRDSRMLHSPDGIAEKAAELGVDNDFRAVAGSLIGRGPSDMKFVRKDGEERSHSMSLNRITDDRGAVIGYVSTSEDITERVEAENRLVESLEAERQAVERLREIDRAKDAFVSSVSHELRTPITSILGYVEMLEDGAYGGLAPEQLDAVHRVATNSTRLLSLIDDLLTLSRIQDGGLGMIARLIDLREVVEDGCAVVAPALERGGVVLDVDLPGEAVPFLGDRDMLERVVINLAGNAVKFTPDGGRVDVSLATEGPDVVLTVADTGIGIPAHEQELLFSRFFRSSLAQERAIPGSGLGLSIALAIVEQHGGRVDLESEPGVGTTFRVRLPATA</sequence>
<keyword evidence="10" id="KW-0175">Coiled coil</keyword>
<feature type="transmembrane region" description="Helical" evidence="11">
    <location>
        <begin position="115"/>
        <end position="140"/>
    </location>
</feature>
<dbReference type="CDD" id="cd00082">
    <property type="entry name" value="HisKA"/>
    <property type="match status" value="1"/>
</dbReference>
<dbReference type="GO" id="GO:0000155">
    <property type="term" value="F:phosphorelay sensor kinase activity"/>
    <property type="evidence" value="ECO:0007669"/>
    <property type="project" value="InterPro"/>
</dbReference>
<dbReference type="InterPro" id="IPR003594">
    <property type="entry name" value="HATPase_dom"/>
</dbReference>
<dbReference type="AlphaFoldDB" id="A0A6L6XWL2"/>
<dbReference type="SUPFAM" id="SSF55785">
    <property type="entry name" value="PYP-like sensor domain (PAS domain)"/>
    <property type="match status" value="1"/>
</dbReference>
<dbReference type="SMART" id="SM00086">
    <property type="entry name" value="PAC"/>
    <property type="match status" value="1"/>
</dbReference>
<dbReference type="SUPFAM" id="SSF47384">
    <property type="entry name" value="Homodimeric domain of signal transducing histidine kinase"/>
    <property type="match status" value="1"/>
</dbReference>
<dbReference type="InterPro" id="IPR036097">
    <property type="entry name" value="HisK_dim/P_sf"/>
</dbReference>
<dbReference type="NCBIfam" id="TIGR00229">
    <property type="entry name" value="sensory_box"/>
    <property type="match status" value="1"/>
</dbReference>
<comment type="cofactor">
    <cofactor evidence="2">
        <name>a divalent metal cation</name>
        <dbReference type="ChEBI" id="CHEBI:60240"/>
    </cofactor>
</comment>
<evidence type="ECO:0000259" key="14">
    <source>
        <dbReference type="PROSITE" id="PS50113"/>
    </source>
</evidence>
<dbReference type="InterPro" id="IPR000014">
    <property type="entry name" value="PAS"/>
</dbReference>
<dbReference type="Proteomes" id="UP000473525">
    <property type="component" value="Unassembled WGS sequence"/>
</dbReference>
<dbReference type="PROSITE" id="PS50112">
    <property type="entry name" value="PAS"/>
    <property type="match status" value="1"/>
</dbReference>
<keyword evidence="8" id="KW-0902">Two-component regulatory system</keyword>
<feature type="transmembrane region" description="Helical" evidence="11">
    <location>
        <begin position="35"/>
        <end position="51"/>
    </location>
</feature>
<keyword evidence="11" id="KW-1133">Transmembrane helix</keyword>
<evidence type="ECO:0000313" key="16">
    <source>
        <dbReference type="Proteomes" id="UP000473525"/>
    </source>
</evidence>
<evidence type="ECO:0000256" key="7">
    <source>
        <dbReference type="ARBA" id="ARBA00022777"/>
    </source>
</evidence>
<feature type="transmembrane region" description="Helical" evidence="11">
    <location>
        <begin position="146"/>
        <end position="167"/>
    </location>
</feature>
<evidence type="ECO:0000259" key="12">
    <source>
        <dbReference type="PROSITE" id="PS50109"/>
    </source>
</evidence>
<protein>
    <recommendedName>
        <fullName evidence="4">histidine kinase</fullName>
        <ecNumber evidence="4">2.7.13.3</ecNumber>
    </recommendedName>
</protein>
<keyword evidence="11" id="KW-0812">Transmembrane</keyword>
<dbReference type="Pfam" id="PF02518">
    <property type="entry name" value="HATPase_c"/>
    <property type="match status" value="1"/>
</dbReference>
<dbReference type="Pfam" id="PF00512">
    <property type="entry name" value="HisKA"/>
    <property type="match status" value="1"/>
</dbReference>
<feature type="domain" description="PAS" evidence="13">
    <location>
        <begin position="296"/>
        <end position="351"/>
    </location>
</feature>
<dbReference type="InterPro" id="IPR001610">
    <property type="entry name" value="PAC"/>
</dbReference>
<dbReference type="FunFam" id="3.30.565.10:FF:000006">
    <property type="entry name" value="Sensor histidine kinase WalK"/>
    <property type="match status" value="1"/>
</dbReference>
<dbReference type="SMART" id="SM00388">
    <property type="entry name" value="HisKA"/>
    <property type="match status" value="1"/>
</dbReference>
<proteinExistence type="predicted"/>
<dbReference type="FunFam" id="1.10.287.130:FF:000001">
    <property type="entry name" value="Two-component sensor histidine kinase"/>
    <property type="match status" value="1"/>
</dbReference>
<dbReference type="InterPro" id="IPR000700">
    <property type="entry name" value="PAS-assoc_C"/>
</dbReference>
<evidence type="ECO:0000256" key="9">
    <source>
        <dbReference type="ARBA" id="ARBA00023136"/>
    </source>
</evidence>
<evidence type="ECO:0000256" key="10">
    <source>
        <dbReference type="SAM" id="Coils"/>
    </source>
</evidence>
<dbReference type="CDD" id="cd00075">
    <property type="entry name" value="HATPase"/>
    <property type="match status" value="1"/>
</dbReference>
<dbReference type="RefSeq" id="WP_157344313.1">
    <property type="nucleotide sequence ID" value="NZ_WSEK01000004.1"/>
</dbReference>
<keyword evidence="5" id="KW-0597">Phosphoprotein</keyword>
<dbReference type="PANTHER" id="PTHR43711:SF1">
    <property type="entry name" value="HISTIDINE KINASE 1"/>
    <property type="match status" value="1"/>
</dbReference>
<dbReference type="Gene3D" id="1.10.287.130">
    <property type="match status" value="1"/>
</dbReference>
<evidence type="ECO:0000256" key="6">
    <source>
        <dbReference type="ARBA" id="ARBA00022679"/>
    </source>
</evidence>
<feature type="transmembrane region" description="Helical" evidence="11">
    <location>
        <begin position="262"/>
        <end position="281"/>
    </location>
</feature>
<feature type="transmembrane region" description="Helical" evidence="11">
    <location>
        <begin position="80"/>
        <end position="103"/>
    </location>
</feature>
<comment type="caution">
    <text evidence="15">The sequence shown here is derived from an EMBL/GenBank/DDBJ whole genome shotgun (WGS) entry which is preliminary data.</text>
</comment>
<feature type="transmembrane region" description="Helical" evidence="11">
    <location>
        <begin position="12"/>
        <end position="29"/>
    </location>
</feature>
<keyword evidence="6" id="KW-0808">Transferase</keyword>
<dbReference type="InterPro" id="IPR035965">
    <property type="entry name" value="PAS-like_dom_sf"/>
</dbReference>
<dbReference type="GO" id="GO:0005509">
    <property type="term" value="F:calcium ion binding"/>
    <property type="evidence" value="ECO:0007669"/>
    <property type="project" value="UniProtKB-ARBA"/>
</dbReference>
<name>A0A6L6XWL2_9ACTN</name>
<dbReference type="InterPro" id="IPR050736">
    <property type="entry name" value="Sensor_HK_Regulatory"/>
</dbReference>
<organism evidence="15 16">
    <name type="scientific">Nocardioides agri</name>
    <dbReference type="NCBI Taxonomy" id="2682843"/>
    <lineage>
        <taxon>Bacteria</taxon>
        <taxon>Bacillati</taxon>
        <taxon>Actinomycetota</taxon>
        <taxon>Actinomycetes</taxon>
        <taxon>Propionibacteriales</taxon>
        <taxon>Nocardioidaceae</taxon>
        <taxon>Nocardioides</taxon>
    </lineage>
</organism>
<dbReference type="GO" id="GO:0005886">
    <property type="term" value="C:plasma membrane"/>
    <property type="evidence" value="ECO:0007669"/>
    <property type="project" value="UniProtKB-SubCell"/>
</dbReference>
<keyword evidence="7" id="KW-0418">Kinase</keyword>
<dbReference type="EMBL" id="WSEK01000004">
    <property type="protein sequence ID" value="MVQ51093.1"/>
    <property type="molecule type" value="Genomic_DNA"/>
</dbReference>
<dbReference type="InterPro" id="IPR036890">
    <property type="entry name" value="HATPase_C_sf"/>
</dbReference>
<dbReference type="PRINTS" id="PR00344">
    <property type="entry name" value="BCTRLSENSOR"/>
</dbReference>
<dbReference type="SMART" id="SM00387">
    <property type="entry name" value="HATPase_c"/>
    <property type="match status" value="1"/>
</dbReference>
<dbReference type="Gene3D" id="3.30.565.10">
    <property type="entry name" value="Histidine kinase-like ATPase, C-terminal domain"/>
    <property type="match status" value="1"/>
</dbReference>
<feature type="transmembrane region" description="Helical" evidence="11">
    <location>
        <begin position="187"/>
        <end position="210"/>
    </location>
</feature>
<feature type="transmembrane region" description="Helical" evidence="11">
    <location>
        <begin position="222"/>
        <end position="241"/>
    </location>
</feature>
<dbReference type="InterPro" id="IPR005467">
    <property type="entry name" value="His_kinase_dom"/>
</dbReference>
<evidence type="ECO:0000256" key="2">
    <source>
        <dbReference type="ARBA" id="ARBA00001968"/>
    </source>
</evidence>
<feature type="transmembrane region" description="Helical" evidence="11">
    <location>
        <begin position="58"/>
        <end position="74"/>
    </location>
</feature>
<dbReference type="CDD" id="cd00130">
    <property type="entry name" value="PAS"/>
    <property type="match status" value="1"/>
</dbReference>
<evidence type="ECO:0000256" key="8">
    <source>
        <dbReference type="ARBA" id="ARBA00023012"/>
    </source>
</evidence>
<dbReference type="Pfam" id="PF13426">
    <property type="entry name" value="PAS_9"/>
    <property type="match status" value="1"/>
</dbReference>
<feature type="coiled-coil region" evidence="10">
    <location>
        <begin position="414"/>
        <end position="448"/>
    </location>
</feature>
<feature type="domain" description="PAC" evidence="14">
    <location>
        <begin position="377"/>
        <end position="429"/>
    </location>
</feature>
<keyword evidence="16" id="KW-1185">Reference proteome</keyword>
<dbReference type="InterPro" id="IPR004358">
    <property type="entry name" value="Sig_transdc_His_kin-like_C"/>
</dbReference>
<reference evidence="15 16" key="1">
    <citation type="submission" date="2019-12" db="EMBL/GenBank/DDBJ databases">
        <authorList>
            <person name="Huq M.A."/>
        </authorList>
    </citation>
    <scope>NUCLEOTIDE SEQUENCE [LARGE SCALE GENOMIC DNA]</scope>
    <source>
        <strain evidence="15 16">MAH-18</strain>
    </source>
</reference>
<accession>A0A6L6XWL2</accession>
<evidence type="ECO:0000259" key="13">
    <source>
        <dbReference type="PROSITE" id="PS50112"/>
    </source>
</evidence>
<dbReference type="SMART" id="SM00091">
    <property type="entry name" value="PAS"/>
    <property type="match status" value="1"/>
</dbReference>